<dbReference type="Ensembl" id="ENSSORT00005009841.1">
    <property type="protein sequence ID" value="ENSSORP00005009522.1"/>
    <property type="gene ID" value="ENSSORG00005005215.1"/>
</dbReference>
<comment type="subcellular location">
    <subcellularLocation>
        <location evidence="1">Secreted</location>
    </subcellularLocation>
</comment>
<dbReference type="InParanoid" id="A0A672YYP8"/>
<keyword evidence="10" id="KW-1185">Reference proteome</keyword>
<organism evidence="9 10">
    <name type="scientific">Sphaeramia orbicularis</name>
    <name type="common">orbiculate cardinalfish</name>
    <dbReference type="NCBI Taxonomy" id="375764"/>
    <lineage>
        <taxon>Eukaryota</taxon>
        <taxon>Metazoa</taxon>
        <taxon>Chordata</taxon>
        <taxon>Craniata</taxon>
        <taxon>Vertebrata</taxon>
        <taxon>Euteleostomi</taxon>
        <taxon>Actinopterygii</taxon>
        <taxon>Neopterygii</taxon>
        <taxon>Teleostei</taxon>
        <taxon>Neoteleostei</taxon>
        <taxon>Acanthomorphata</taxon>
        <taxon>Gobiaria</taxon>
        <taxon>Kurtiformes</taxon>
        <taxon>Apogonoidei</taxon>
        <taxon>Apogonidae</taxon>
        <taxon>Apogoninae</taxon>
        <taxon>Sphaeramia</taxon>
    </lineage>
</organism>
<dbReference type="AlphaFoldDB" id="A0A672YYP8"/>
<evidence type="ECO:0000256" key="6">
    <source>
        <dbReference type="SAM" id="SignalP"/>
    </source>
</evidence>
<feature type="signal peptide" evidence="6">
    <location>
        <begin position="1"/>
        <end position="19"/>
    </location>
</feature>
<dbReference type="InterPro" id="IPR000867">
    <property type="entry name" value="IGFBP-like"/>
</dbReference>
<dbReference type="InterPro" id="IPR009030">
    <property type="entry name" value="Growth_fac_rcpt_cys_sf"/>
</dbReference>
<dbReference type="InterPro" id="IPR002350">
    <property type="entry name" value="Kazal_dom"/>
</dbReference>
<dbReference type="SMART" id="SM00121">
    <property type="entry name" value="IB"/>
    <property type="match status" value="1"/>
</dbReference>
<dbReference type="Pfam" id="PF07648">
    <property type="entry name" value="Kazal_2"/>
    <property type="match status" value="1"/>
</dbReference>
<dbReference type="PANTHER" id="PTHR14186">
    <property type="entry name" value="INSULIN-LIKE GROWTH FACTOR BINDING PROTEIN-RELATED"/>
    <property type="match status" value="1"/>
</dbReference>
<keyword evidence="3 6" id="KW-0732">Signal</keyword>
<dbReference type="PANTHER" id="PTHR14186:SF19">
    <property type="entry name" value="INSULIN-LIKE GROWTH FACTOR-BINDING PROTEIN 7"/>
    <property type="match status" value="1"/>
</dbReference>
<feature type="domain" description="IGFBP N-terminal" evidence="7">
    <location>
        <begin position="9"/>
        <end position="85"/>
    </location>
</feature>
<evidence type="ECO:0008006" key="11">
    <source>
        <dbReference type="Google" id="ProtNLM"/>
    </source>
</evidence>
<keyword evidence="4" id="KW-1015">Disulfide bond</keyword>
<evidence type="ECO:0000259" key="8">
    <source>
        <dbReference type="PROSITE" id="PS51465"/>
    </source>
</evidence>
<evidence type="ECO:0000313" key="9">
    <source>
        <dbReference type="Ensembl" id="ENSSORP00005009522.1"/>
    </source>
</evidence>
<evidence type="ECO:0000256" key="5">
    <source>
        <dbReference type="ARBA" id="ARBA00023319"/>
    </source>
</evidence>
<keyword evidence="2" id="KW-0964">Secreted</keyword>
<evidence type="ECO:0000256" key="2">
    <source>
        <dbReference type="ARBA" id="ARBA00022525"/>
    </source>
</evidence>
<dbReference type="GO" id="GO:0005615">
    <property type="term" value="C:extracellular space"/>
    <property type="evidence" value="ECO:0007669"/>
    <property type="project" value="TreeGrafter"/>
</dbReference>
<reference evidence="9" key="2">
    <citation type="submission" date="2025-08" db="UniProtKB">
        <authorList>
            <consortium name="Ensembl"/>
        </authorList>
    </citation>
    <scope>IDENTIFICATION</scope>
</reference>
<name>A0A672YYP8_9TELE</name>
<dbReference type="GO" id="GO:0009966">
    <property type="term" value="P:regulation of signal transduction"/>
    <property type="evidence" value="ECO:0007669"/>
    <property type="project" value="TreeGrafter"/>
</dbReference>
<dbReference type="InterPro" id="IPR017891">
    <property type="entry name" value="Insulin_GF-bd_Cys-rich_CS"/>
</dbReference>
<dbReference type="InterPro" id="IPR036058">
    <property type="entry name" value="Kazal_dom_sf"/>
</dbReference>
<dbReference type="SUPFAM" id="SSF100895">
    <property type="entry name" value="Kazal-type serine protease inhibitors"/>
    <property type="match status" value="1"/>
</dbReference>
<evidence type="ECO:0000256" key="3">
    <source>
        <dbReference type="ARBA" id="ARBA00022729"/>
    </source>
</evidence>
<evidence type="ECO:0000259" key="7">
    <source>
        <dbReference type="PROSITE" id="PS51323"/>
    </source>
</evidence>
<evidence type="ECO:0000256" key="1">
    <source>
        <dbReference type="ARBA" id="ARBA00004613"/>
    </source>
</evidence>
<dbReference type="CDD" id="cd00104">
    <property type="entry name" value="KAZAL_FS"/>
    <property type="match status" value="1"/>
</dbReference>
<dbReference type="SUPFAM" id="SSF57184">
    <property type="entry name" value="Growth factor receptor domain"/>
    <property type="match status" value="1"/>
</dbReference>
<dbReference type="Gene3D" id="4.10.40.20">
    <property type="match status" value="1"/>
</dbReference>
<dbReference type="GO" id="GO:0005520">
    <property type="term" value="F:insulin-like growth factor binding"/>
    <property type="evidence" value="ECO:0007669"/>
    <property type="project" value="InterPro"/>
</dbReference>
<dbReference type="Pfam" id="PF00219">
    <property type="entry name" value="IGFBP"/>
    <property type="match status" value="1"/>
</dbReference>
<evidence type="ECO:0000256" key="4">
    <source>
        <dbReference type="ARBA" id="ARBA00023157"/>
    </source>
</evidence>
<dbReference type="PROSITE" id="PS00222">
    <property type="entry name" value="IGFBP_N_1"/>
    <property type="match status" value="1"/>
</dbReference>
<feature type="chain" id="PRO_5025440671" description="IGFBP N-terminal domain-containing protein" evidence="6">
    <location>
        <begin position="20"/>
        <end position="215"/>
    </location>
</feature>
<dbReference type="PROSITE" id="PS51465">
    <property type="entry name" value="KAZAL_2"/>
    <property type="match status" value="1"/>
</dbReference>
<evidence type="ECO:0000313" key="10">
    <source>
        <dbReference type="Proteomes" id="UP000472271"/>
    </source>
</evidence>
<dbReference type="SMART" id="SM00280">
    <property type="entry name" value="KAZAL"/>
    <property type="match status" value="1"/>
</dbReference>
<dbReference type="GO" id="GO:0001558">
    <property type="term" value="P:regulation of cell growth"/>
    <property type="evidence" value="ECO:0007669"/>
    <property type="project" value="InterPro"/>
</dbReference>
<dbReference type="InterPro" id="IPR011390">
    <property type="entry name" value="IGFBP_rP_mac25"/>
</dbReference>
<accession>A0A672YYP8</accession>
<protein>
    <recommendedName>
        <fullName evidence="11">IGFBP N-terminal domain-containing protein</fullName>
    </recommendedName>
</protein>
<dbReference type="Gene3D" id="3.30.60.30">
    <property type="match status" value="1"/>
</dbReference>
<reference evidence="9" key="3">
    <citation type="submission" date="2025-09" db="UniProtKB">
        <authorList>
            <consortium name="Ensembl"/>
        </authorList>
    </citation>
    <scope>IDENTIFICATION</scope>
</reference>
<dbReference type="PROSITE" id="PS51323">
    <property type="entry name" value="IGFBP_N_2"/>
    <property type="match status" value="1"/>
</dbReference>
<feature type="domain" description="Kazal-like" evidence="8">
    <location>
        <begin position="69"/>
        <end position="129"/>
    </location>
</feature>
<proteinExistence type="predicted"/>
<reference evidence="9" key="1">
    <citation type="submission" date="2019-06" db="EMBL/GenBank/DDBJ databases">
        <authorList>
            <consortium name="Wellcome Sanger Institute Data Sharing"/>
        </authorList>
    </citation>
    <scope>NUCLEOTIDE SEQUENCE [LARGE SCALE GENOMIC DNA]</scope>
</reference>
<dbReference type="Proteomes" id="UP000472271">
    <property type="component" value="Chromosome 9"/>
</dbReference>
<sequence length="215" mass="22890">MKSAGPVLLLLLLPSSVCGSAQCPLPPQGCFYGLVKDGCGCCVVCAAGEGEDCGGSGGSGGSGGGPSCGEGLRCEGRGRSACVCASHGPVCGSDGRTYPSICRLTAENRRAEMEGTPPVILIQRGACDSGKVVIPRDGCELKPVTEWALQWTAGFYLFIYLTLSCMNYKHLNQDFFPEYTVKNDCRISTKTFYSSLHGDNMQKNNFFLKKKKKKS</sequence>
<keyword evidence="5" id="KW-0393">Immunoglobulin domain</keyword>